<keyword evidence="8 9" id="KW-0234">DNA repair</keyword>
<dbReference type="EC" id="3.2.2.27" evidence="4 9"/>
<evidence type="ECO:0000256" key="8">
    <source>
        <dbReference type="ARBA" id="ARBA00023204"/>
    </source>
</evidence>
<comment type="subcellular location">
    <subcellularLocation>
        <location evidence="9">Cytoplasm</location>
    </subcellularLocation>
</comment>
<dbReference type="PANTHER" id="PTHR11264">
    <property type="entry name" value="URACIL-DNA GLYCOSYLASE"/>
    <property type="match status" value="1"/>
</dbReference>
<dbReference type="PROSITE" id="PS00130">
    <property type="entry name" value="U_DNA_GLYCOSYLASE"/>
    <property type="match status" value="1"/>
</dbReference>
<dbReference type="PANTHER" id="PTHR11264:SF0">
    <property type="entry name" value="URACIL-DNA GLYCOSYLASE"/>
    <property type="match status" value="1"/>
</dbReference>
<comment type="catalytic activity">
    <reaction evidence="1 9 11">
        <text>Hydrolyzes single-stranded DNA or mismatched double-stranded DNA and polynucleotides, releasing free uracil.</text>
        <dbReference type="EC" id="3.2.2.27"/>
    </reaction>
</comment>
<dbReference type="InterPro" id="IPR002043">
    <property type="entry name" value="UDG_fam1"/>
</dbReference>
<protein>
    <recommendedName>
        <fullName evidence="5 9">Uracil-DNA glycosylase</fullName>
        <shortName evidence="9">UDG</shortName>
        <ecNumber evidence="4 9">3.2.2.27</ecNumber>
    </recommendedName>
</protein>
<feature type="active site" description="Proton acceptor" evidence="9 10">
    <location>
        <position position="65"/>
    </location>
</feature>
<name>A0A9D0Z5M4_9FIRM</name>
<dbReference type="SUPFAM" id="SSF52141">
    <property type="entry name" value="Uracil-DNA glycosylase-like"/>
    <property type="match status" value="1"/>
</dbReference>
<evidence type="ECO:0000313" key="14">
    <source>
        <dbReference type="Proteomes" id="UP000886874"/>
    </source>
</evidence>
<dbReference type="AlphaFoldDB" id="A0A9D0Z5M4"/>
<dbReference type="NCBIfam" id="NF003588">
    <property type="entry name" value="PRK05254.1-1"/>
    <property type="match status" value="1"/>
</dbReference>
<evidence type="ECO:0000313" key="13">
    <source>
        <dbReference type="EMBL" id="HIQ69647.1"/>
    </source>
</evidence>
<evidence type="ECO:0000256" key="3">
    <source>
        <dbReference type="ARBA" id="ARBA00008184"/>
    </source>
</evidence>
<dbReference type="NCBIfam" id="NF003591">
    <property type="entry name" value="PRK05254.1-4"/>
    <property type="match status" value="1"/>
</dbReference>
<dbReference type="GO" id="GO:0005737">
    <property type="term" value="C:cytoplasm"/>
    <property type="evidence" value="ECO:0007669"/>
    <property type="project" value="UniProtKB-SubCell"/>
</dbReference>
<dbReference type="InterPro" id="IPR018085">
    <property type="entry name" value="Ura-DNA_Glyclase_AS"/>
</dbReference>
<dbReference type="Gene3D" id="3.40.470.10">
    <property type="entry name" value="Uracil-DNA glycosylase-like domain"/>
    <property type="match status" value="1"/>
</dbReference>
<evidence type="ECO:0000256" key="1">
    <source>
        <dbReference type="ARBA" id="ARBA00001400"/>
    </source>
</evidence>
<comment type="similarity">
    <text evidence="3 9 11">Belongs to the uracil-DNA glycosylase (UDG) superfamily. UNG family.</text>
</comment>
<dbReference type="Pfam" id="PF03167">
    <property type="entry name" value="UDG"/>
    <property type="match status" value="1"/>
</dbReference>
<keyword evidence="6 9" id="KW-0227">DNA damage</keyword>
<evidence type="ECO:0000256" key="5">
    <source>
        <dbReference type="ARBA" id="ARBA00018429"/>
    </source>
</evidence>
<dbReference type="SMART" id="SM00986">
    <property type="entry name" value="UDG"/>
    <property type="match status" value="1"/>
</dbReference>
<dbReference type="InterPro" id="IPR036895">
    <property type="entry name" value="Uracil-DNA_glycosylase-like_sf"/>
</dbReference>
<reference evidence="13" key="1">
    <citation type="submission" date="2020-10" db="EMBL/GenBank/DDBJ databases">
        <authorList>
            <person name="Gilroy R."/>
        </authorList>
    </citation>
    <scope>NUCLEOTIDE SEQUENCE</scope>
    <source>
        <strain evidence="13">ChiSjej2B20-13462</strain>
    </source>
</reference>
<organism evidence="13 14">
    <name type="scientific">Candidatus Avoscillospira stercorigallinarum</name>
    <dbReference type="NCBI Taxonomy" id="2840708"/>
    <lineage>
        <taxon>Bacteria</taxon>
        <taxon>Bacillati</taxon>
        <taxon>Bacillota</taxon>
        <taxon>Clostridia</taxon>
        <taxon>Eubacteriales</taxon>
        <taxon>Oscillospiraceae</taxon>
        <taxon>Oscillospiraceae incertae sedis</taxon>
        <taxon>Candidatus Avoscillospira</taxon>
    </lineage>
</organism>
<dbReference type="Proteomes" id="UP000886874">
    <property type="component" value="Unassembled WGS sequence"/>
</dbReference>
<evidence type="ECO:0000256" key="6">
    <source>
        <dbReference type="ARBA" id="ARBA00022763"/>
    </source>
</evidence>
<dbReference type="SMART" id="SM00987">
    <property type="entry name" value="UreE_C"/>
    <property type="match status" value="1"/>
</dbReference>
<keyword evidence="9" id="KW-0963">Cytoplasm</keyword>
<gene>
    <name evidence="9 13" type="primary">ung</name>
    <name evidence="13" type="ORF">IAA67_04865</name>
</gene>
<feature type="domain" description="Uracil-DNA glycosylase-like" evidence="12">
    <location>
        <begin position="50"/>
        <end position="212"/>
    </location>
</feature>
<evidence type="ECO:0000256" key="11">
    <source>
        <dbReference type="RuleBase" id="RU003780"/>
    </source>
</evidence>
<comment type="function">
    <text evidence="2 9 11">Excises uracil residues from the DNA which can arise as a result of misincorporation of dUMP residues by DNA polymerase or due to deamination of cytosine.</text>
</comment>
<evidence type="ECO:0000256" key="4">
    <source>
        <dbReference type="ARBA" id="ARBA00012030"/>
    </source>
</evidence>
<dbReference type="EMBL" id="DVFN01000070">
    <property type="protein sequence ID" value="HIQ69647.1"/>
    <property type="molecule type" value="Genomic_DNA"/>
</dbReference>
<dbReference type="HAMAP" id="MF_00148">
    <property type="entry name" value="UDG"/>
    <property type="match status" value="1"/>
</dbReference>
<sequence length="222" mass="23791">MDLTALGAWRPLLTPVLSSPDFEALAERVDAAYAATTVYPPRQELFAAFSATPPEAVRVVILGQDPYHGPGQAHGLAFSVAPGVKLPPSLVNIYKELSADLEIPPRTDGCLLDWARQGVFLLNTVLTVEAGKANSHRDLGWQAFTDAVVAALARLPQPVAFVLWGAQAQKKAAVAAASPYPRLVLAGPHPSPLSAYRGFFGSRPFSRINDFLTAQGEPAIRW</sequence>
<keyword evidence="7 9" id="KW-0378">Hydrolase</keyword>
<evidence type="ECO:0000256" key="2">
    <source>
        <dbReference type="ARBA" id="ARBA00002631"/>
    </source>
</evidence>
<dbReference type="NCBIfam" id="NF003589">
    <property type="entry name" value="PRK05254.1-2"/>
    <property type="match status" value="1"/>
</dbReference>
<dbReference type="GO" id="GO:0004844">
    <property type="term" value="F:uracil DNA N-glycosylase activity"/>
    <property type="evidence" value="ECO:0007669"/>
    <property type="project" value="UniProtKB-UniRule"/>
</dbReference>
<dbReference type="InterPro" id="IPR005122">
    <property type="entry name" value="Uracil-DNA_glycosylase-like"/>
</dbReference>
<evidence type="ECO:0000256" key="7">
    <source>
        <dbReference type="ARBA" id="ARBA00022801"/>
    </source>
</evidence>
<comment type="caution">
    <text evidence="13">The sequence shown here is derived from an EMBL/GenBank/DDBJ whole genome shotgun (WGS) entry which is preliminary data.</text>
</comment>
<proteinExistence type="inferred from homology"/>
<keyword evidence="13" id="KW-0326">Glycosidase</keyword>
<dbReference type="NCBIfam" id="TIGR00628">
    <property type="entry name" value="ung"/>
    <property type="match status" value="1"/>
</dbReference>
<reference evidence="13" key="2">
    <citation type="journal article" date="2021" name="PeerJ">
        <title>Extensive microbial diversity within the chicken gut microbiome revealed by metagenomics and culture.</title>
        <authorList>
            <person name="Gilroy R."/>
            <person name="Ravi A."/>
            <person name="Getino M."/>
            <person name="Pursley I."/>
            <person name="Horton D.L."/>
            <person name="Alikhan N.F."/>
            <person name="Baker D."/>
            <person name="Gharbi K."/>
            <person name="Hall N."/>
            <person name="Watson M."/>
            <person name="Adriaenssens E.M."/>
            <person name="Foster-Nyarko E."/>
            <person name="Jarju S."/>
            <person name="Secka A."/>
            <person name="Antonio M."/>
            <person name="Oren A."/>
            <person name="Chaudhuri R.R."/>
            <person name="La Ragione R."/>
            <person name="Hildebrand F."/>
            <person name="Pallen M.J."/>
        </authorList>
    </citation>
    <scope>NUCLEOTIDE SEQUENCE</scope>
    <source>
        <strain evidence="13">ChiSjej2B20-13462</strain>
    </source>
</reference>
<accession>A0A9D0Z5M4</accession>
<evidence type="ECO:0000256" key="10">
    <source>
        <dbReference type="PROSITE-ProRule" id="PRU10072"/>
    </source>
</evidence>
<dbReference type="GO" id="GO:0097510">
    <property type="term" value="P:base-excision repair, AP site formation via deaminated base removal"/>
    <property type="evidence" value="ECO:0007669"/>
    <property type="project" value="TreeGrafter"/>
</dbReference>
<evidence type="ECO:0000259" key="12">
    <source>
        <dbReference type="SMART" id="SM00986"/>
    </source>
</evidence>
<dbReference type="CDD" id="cd10027">
    <property type="entry name" value="UDG-F1-like"/>
    <property type="match status" value="1"/>
</dbReference>
<dbReference type="NCBIfam" id="NF003592">
    <property type="entry name" value="PRK05254.1-5"/>
    <property type="match status" value="1"/>
</dbReference>
<evidence type="ECO:0000256" key="9">
    <source>
        <dbReference type="HAMAP-Rule" id="MF_00148"/>
    </source>
</evidence>